<keyword evidence="3" id="KW-1185">Reference proteome</keyword>
<keyword evidence="1" id="KW-0812">Transmembrane</keyword>
<feature type="transmembrane region" description="Helical" evidence="1">
    <location>
        <begin position="89"/>
        <end position="111"/>
    </location>
</feature>
<organism evidence="2 3">
    <name type="scientific">Micromonospora chersina</name>
    <dbReference type="NCBI Taxonomy" id="47854"/>
    <lineage>
        <taxon>Bacteria</taxon>
        <taxon>Bacillati</taxon>
        <taxon>Actinomycetota</taxon>
        <taxon>Actinomycetes</taxon>
        <taxon>Micromonosporales</taxon>
        <taxon>Micromonosporaceae</taxon>
        <taxon>Micromonospora</taxon>
    </lineage>
</organism>
<dbReference type="Proteomes" id="UP000198605">
    <property type="component" value="Unassembled WGS sequence"/>
</dbReference>
<keyword evidence="1" id="KW-1133">Transmembrane helix</keyword>
<evidence type="ECO:0000313" key="2">
    <source>
        <dbReference type="EMBL" id="SCL51213.1"/>
    </source>
</evidence>
<dbReference type="RefSeq" id="WP_091308205.1">
    <property type="nucleotide sequence ID" value="NZ_FMIB01000002.1"/>
</dbReference>
<name>A0A1C6UBE1_9ACTN</name>
<proteinExistence type="predicted"/>
<keyword evidence="1" id="KW-0472">Membrane</keyword>
<dbReference type="GeneID" id="43277819"/>
<feature type="transmembrane region" description="Helical" evidence="1">
    <location>
        <begin position="53"/>
        <end position="69"/>
    </location>
</feature>
<feature type="transmembrane region" description="Helical" evidence="1">
    <location>
        <begin position="29"/>
        <end position="46"/>
    </location>
</feature>
<reference evidence="3" key="1">
    <citation type="submission" date="2016-06" db="EMBL/GenBank/DDBJ databases">
        <authorList>
            <person name="Varghese N."/>
            <person name="Submissions Spin"/>
        </authorList>
    </citation>
    <scope>NUCLEOTIDE SEQUENCE [LARGE SCALE GENOMIC DNA]</scope>
    <source>
        <strain evidence="3">DSM 44151</strain>
    </source>
</reference>
<evidence type="ECO:0000313" key="3">
    <source>
        <dbReference type="Proteomes" id="UP000198605"/>
    </source>
</evidence>
<evidence type="ECO:0000256" key="1">
    <source>
        <dbReference type="SAM" id="Phobius"/>
    </source>
</evidence>
<sequence>MLVASVVTMLALLAWLTVARLPWFTGVVLVALTLVAVASVSLAAVVPRAAVEARLLLFLGVAVTLLAAGETQRRKLAASGDGDRAGRRWPYRIAVGLALFVALACIPAAAWDFNDDGFVPSAGELGPLPGGLDLRGAGGDSECGTGRCAVSYALVGGPGESADEVARRMWGHLTSRGWPQPDGGRSCRPAGWLLDTRETCVEISTADGAARLTLEGGRPYPRFADASSQSR</sequence>
<gene>
    <name evidence="2" type="ORF">GA0070603_1153</name>
</gene>
<dbReference type="OrthoDB" id="3384074at2"/>
<dbReference type="EMBL" id="FMIB01000002">
    <property type="protein sequence ID" value="SCL51213.1"/>
    <property type="molecule type" value="Genomic_DNA"/>
</dbReference>
<dbReference type="AlphaFoldDB" id="A0A1C6UBE1"/>
<protein>
    <submittedName>
        <fullName evidence="2">Uncharacterized protein</fullName>
    </submittedName>
</protein>
<accession>A0A1C6UBE1</accession>